<dbReference type="Gene3D" id="3.40.50.670">
    <property type="match status" value="1"/>
</dbReference>
<evidence type="ECO:0000256" key="5">
    <source>
        <dbReference type="ARBA" id="ARBA00022741"/>
    </source>
</evidence>
<gene>
    <name evidence="12" type="ORF">RHSIM_Rhsim09G0080900</name>
</gene>
<evidence type="ECO:0000256" key="9">
    <source>
        <dbReference type="ARBA" id="ARBA00023235"/>
    </source>
</evidence>
<dbReference type="PANTHER" id="PTHR10169">
    <property type="entry name" value="DNA TOPOISOMERASE/GYRASE"/>
    <property type="match status" value="1"/>
</dbReference>
<keyword evidence="9" id="KW-0413">Isomerase</keyword>
<comment type="catalytic activity">
    <reaction evidence="1">
        <text>ATP-dependent breakage, passage and rejoining of double-stranded DNA.</text>
        <dbReference type="EC" id="5.6.2.2"/>
    </reaction>
</comment>
<evidence type="ECO:0000259" key="11">
    <source>
        <dbReference type="Pfam" id="PF16898"/>
    </source>
</evidence>
<sequence length="435" mass="49182">MAAAKKLPLQTSSNANVPASIPPPGKTIEETYQKKTQLKHILVRPDAYIGSIDNNNNNEMLHRPINYVLGLYKIFDGILVNAADNKQRDPSMDAVRVTIDVEQNLKKTTGGRNGYGAKLTNICLTEFVIETPDGKREKKYKQVFSNNMGKKSEPIITKCKGGENWTKVSFKPDFAKFNMTHLEDDVVAVMKKRVSFVNSIATIKGGTQQAGLIFGFFDNVAFDSQTKETLTIRQSSFGLKCELSQEFLKKVAKSGVVESLFSWVDFKQSKDLKKTDGTKRQRITGITKLEDANDAGGKYSDREASHKQIMENAEIQNIKQILGLQHRKEYDSVKSLRYGHLMIMTDQATHRNGKVLSFNSMPEYESWRESLGGRASGWSIKYYKGLGTSTSKEGKEYFNVLESHRKNFIWEDEKDGEAIELAFSKKKIEARKNWL</sequence>
<evidence type="ECO:0000313" key="13">
    <source>
        <dbReference type="Proteomes" id="UP000626092"/>
    </source>
</evidence>
<dbReference type="SUPFAM" id="SSF56719">
    <property type="entry name" value="Type II DNA topoisomerase"/>
    <property type="match status" value="1"/>
</dbReference>
<keyword evidence="8" id="KW-0238">DNA-binding</keyword>
<dbReference type="InterPro" id="IPR013760">
    <property type="entry name" value="Topo_IIA-like_dom_sf"/>
</dbReference>
<dbReference type="GO" id="GO:0000819">
    <property type="term" value="P:sister chromatid segregation"/>
    <property type="evidence" value="ECO:0007669"/>
    <property type="project" value="TreeGrafter"/>
</dbReference>
<dbReference type="GO" id="GO:0000712">
    <property type="term" value="P:resolution of meiotic recombination intermediates"/>
    <property type="evidence" value="ECO:0007669"/>
    <property type="project" value="TreeGrafter"/>
</dbReference>
<dbReference type="OrthoDB" id="276498at2759"/>
<dbReference type="InterPro" id="IPR001241">
    <property type="entry name" value="Topo_IIA"/>
</dbReference>
<dbReference type="InterPro" id="IPR013759">
    <property type="entry name" value="Topo_IIA_B_C"/>
</dbReference>
<reference evidence="12" key="1">
    <citation type="submission" date="2019-11" db="EMBL/GenBank/DDBJ databases">
        <authorList>
            <person name="Liu Y."/>
            <person name="Hou J."/>
            <person name="Li T.-Q."/>
            <person name="Guan C.-H."/>
            <person name="Wu X."/>
            <person name="Wu H.-Z."/>
            <person name="Ling F."/>
            <person name="Zhang R."/>
            <person name="Shi X.-G."/>
            <person name="Ren J.-P."/>
            <person name="Chen E.-F."/>
            <person name="Sun J.-M."/>
        </authorList>
    </citation>
    <scope>NUCLEOTIDE SEQUENCE</scope>
    <source>
        <strain evidence="12">Adult_tree_wgs_1</strain>
        <tissue evidence="12">Leaves</tissue>
    </source>
</reference>
<dbReference type="SUPFAM" id="SSF55874">
    <property type="entry name" value="ATPase domain of HSP90 chaperone/DNA topoisomerase II/histidine kinase"/>
    <property type="match status" value="1"/>
</dbReference>
<dbReference type="GO" id="GO:0005524">
    <property type="term" value="F:ATP binding"/>
    <property type="evidence" value="ECO:0007669"/>
    <property type="project" value="UniProtKB-KW"/>
</dbReference>
<keyword evidence="7" id="KW-0799">Topoisomerase</keyword>
<comment type="cofactor">
    <cofactor evidence="2">
        <name>Mg(2+)</name>
        <dbReference type="ChEBI" id="CHEBI:18420"/>
    </cofactor>
</comment>
<evidence type="ECO:0000256" key="6">
    <source>
        <dbReference type="ARBA" id="ARBA00022840"/>
    </source>
</evidence>
<dbReference type="InterPro" id="IPR020568">
    <property type="entry name" value="Ribosomal_Su5_D2-typ_SF"/>
</dbReference>
<keyword evidence="6" id="KW-0067">ATP-binding</keyword>
<evidence type="ECO:0000256" key="4">
    <source>
        <dbReference type="ARBA" id="ARBA00012895"/>
    </source>
</evidence>
<dbReference type="GO" id="GO:0003677">
    <property type="term" value="F:DNA binding"/>
    <property type="evidence" value="ECO:0007669"/>
    <property type="project" value="UniProtKB-KW"/>
</dbReference>
<dbReference type="EC" id="5.6.2.2" evidence="4"/>
<keyword evidence="5" id="KW-0547">Nucleotide-binding</keyword>
<dbReference type="Gene3D" id="3.30.230.10">
    <property type="match status" value="1"/>
</dbReference>
<dbReference type="GO" id="GO:0005634">
    <property type="term" value="C:nucleus"/>
    <property type="evidence" value="ECO:0007669"/>
    <property type="project" value="TreeGrafter"/>
</dbReference>
<dbReference type="GO" id="GO:0003918">
    <property type="term" value="F:DNA topoisomerase type II (double strand cut, ATP-hydrolyzing) activity"/>
    <property type="evidence" value="ECO:0007669"/>
    <property type="project" value="UniProtKB-EC"/>
</dbReference>
<dbReference type="Proteomes" id="UP000626092">
    <property type="component" value="Unassembled WGS sequence"/>
</dbReference>
<dbReference type="InterPro" id="IPR031660">
    <property type="entry name" value="TOPRIM_C"/>
</dbReference>
<evidence type="ECO:0000256" key="1">
    <source>
        <dbReference type="ARBA" id="ARBA00000185"/>
    </source>
</evidence>
<dbReference type="SUPFAM" id="SSF54211">
    <property type="entry name" value="Ribosomal protein S5 domain 2-like"/>
    <property type="match status" value="1"/>
</dbReference>
<dbReference type="Gene3D" id="3.30.1490.30">
    <property type="match status" value="1"/>
</dbReference>
<dbReference type="PANTHER" id="PTHR10169:SF38">
    <property type="entry name" value="DNA TOPOISOMERASE 2"/>
    <property type="match status" value="1"/>
</dbReference>
<evidence type="ECO:0000256" key="3">
    <source>
        <dbReference type="ARBA" id="ARBA00011080"/>
    </source>
</evidence>
<comment type="similarity">
    <text evidence="3">Belongs to the type II topoisomerase family.</text>
</comment>
<feature type="region of interest" description="Disordered" evidence="10">
    <location>
        <begin position="1"/>
        <end position="26"/>
    </location>
</feature>
<dbReference type="SMART" id="SM00433">
    <property type="entry name" value="TOP2c"/>
    <property type="match status" value="1"/>
</dbReference>
<dbReference type="FunFam" id="3.40.50.670:FF:000001">
    <property type="entry name" value="DNA topoisomerase 2"/>
    <property type="match status" value="1"/>
</dbReference>
<name>A0A834GG85_RHOSS</name>
<accession>A0A834GG85</accession>
<evidence type="ECO:0000256" key="10">
    <source>
        <dbReference type="SAM" id="MobiDB-lite"/>
    </source>
</evidence>
<organism evidence="12 13">
    <name type="scientific">Rhododendron simsii</name>
    <name type="common">Sims's rhododendron</name>
    <dbReference type="NCBI Taxonomy" id="118357"/>
    <lineage>
        <taxon>Eukaryota</taxon>
        <taxon>Viridiplantae</taxon>
        <taxon>Streptophyta</taxon>
        <taxon>Embryophyta</taxon>
        <taxon>Tracheophyta</taxon>
        <taxon>Spermatophyta</taxon>
        <taxon>Magnoliopsida</taxon>
        <taxon>eudicotyledons</taxon>
        <taxon>Gunneridae</taxon>
        <taxon>Pentapetalae</taxon>
        <taxon>asterids</taxon>
        <taxon>Ericales</taxon>
        <taxon>Ericaceae</taxon>
        <taxon>Ericoideae</taxon>
        <taxon>Rhodoreae</taxon>
        <taxon>Rhododendron</taxon>
    </lineage>
</organism>
<feature type="domain" description="C-terminal associated" evidence="11">
    <location>
        <begin position="348"/>
        <end position="435"/>
    </location>
</feature>
<dbReference type="GO" id="GO:0006265">
    <property type="term" value="P:DNA topological change"/>
    <property type="evidence" value="ECO:0007669"/>
    <property type="project" value="InterPro"/>
</dbReference>
<dbReference type="InterPro" id="IPR036890">
    <property type="entry name" value="HATPase_C_sf"/>
</dbReference>
<evidence type="ECO:0000256" key="8">
    <source>
        <dbReference type="ARBA" id="ARBA00023125"/>
    </source>
</evidence>
<dbReference type="InterPro" id="IPR014721">
    <property type="entry name" value="Ribsml_uS5_D2-typ_fold_subgr"/>
</dbReference>
<dbReference type="AlphaFoldDB" id="A0A834GG85"/>
<dbReference type="Gene3D" id="3.30.565.10">
    <property type="entry name" value="Histidine kinase-like ATPase, C-terminal domain"/>
    <property type="match status" value="2"/>
</dbReference>
<evidence type="ECO:0000256" key="2">
    <source>
        <dbReference type="ARBA" id="ARBA00001946"/>
    </source>
</evidence>
<comment type="caution">
    <text evidence="12">The sequence shown here is derived from an EMBL/GenBank/DDBJ whole genome shotgun (WGS) entry which is preliminary data.</text>
</comment>
<dbReference type="Pfam" id="PF16898">
    <property type="entry name" value="TOPRIM_C"/>
    <property type="match status" value="1"/>
</dbReference>
<evidence type="ECO:0000256" key="7">
    <source>
        <dbReference type="ARBA" id="ARBA00023029"/>
    </source>
</evidence>
<keyword evidence="13" id="KW-1185">Reference proteome</keyword>
<proteinExistence type="inferred from homology"/>
<protein>
    <recommendedName>
        <fullName evidence="4">DNA topoisomerase (ATP-hydrolyzing)</fullName>
        <ecNumber evidence="4">5.6.2.2</ecNumber>
    </recommendedName>
</protein>
<dbReference type="InterPro" id="IPR050634">
    <property type="entry name" value="DNA_Topoisomerase_II"/>
</dbReference>
<evidence type="ECO:0000313" key="12">
    <source>
        <dbReference type="EMBL" id="KAF7133130.1"/>
    </source>
</evidence>
<dbReference type="EMBL" id="WJXA01000009">
    <property type="protein sequence ID" value="KAF7133130.1"/>
    <property type="molecule type" value="Genomic_DNA"/>
</dbReference>